<dbReference type="GO" id="GO:0016740">
    <property type="term" value="F:transferase activity"/>
    <property type="evidence" value="ECO:0007669"/>
    <property type="project" value="UniProtKB-KW"/>
</dbReference>
<evidence type="ECO:0000313" key="2">
    <source>
        <dbReference type="EMBL" id="SUY83348.1"/>
    </source>
</evidence>
<dbReference type="Gene3D" id="3.20.140.10">
    <property type="entry name" value="nicotinate phosphoribosyltransferase"/>
    <property type="match status" value="1"/>
</dbReference>
<dbReference type="GO" id="GO:0009435">
    <property type="term" value="P:NAD+ biosynthetic process"/>
    <property type="evidence" value="ECO:0007669"/>
    <property type="project" value="InterPro"/>
</dbReference>
<reference evidence="2" key="1">
    <citation type="submission" date="2018-06" db="EMBL/GenBank/DDBJ databases">
        <authorList>
            <consortium name="Pathogen Informatics"/>
            <person name="Doyle S."/>
        </authorList>
    </citation>
    <scope>NUCLEOTIDE SEQUENCE</scope>
    <source>
        <strain evidence="2">NCTC13307</strain>
    </source>
</reference>
<accession>A0A381KL28</accession>
<name>A0A381KL28_CLODI</name>
<dbReference type="SUPFAM" id="SSF51690">
    <property type="entry name" value="Nicotinate/Quinolinate PRTase C-terminal domain-like"/>
    <property type="match status" value="1"/>
</dbReference>
<gene>
    <name evidence="2" type="ORF">NCTC13307_04468</name>
</gene>
<dbReference type="AlphaFoldDB" id="A0A381KL28"/>
<organism evidence="2">
    <name type="scientific">Clostridioides difficile</name>
    <name type="common">Peptoclostridium difficile</name>
    <dbReference type="NCBI Taxonomy" id="1496"/>
    <lineage>
        <taxon>Bacteria</taxon>
        <taxon>Bacillati</taxon>
        <taxon>Bacillota</taxon>
        <taxon>Clostridia</taxon>
        <taxon>Peptostreptococcales</taxon>
        <taxon>Peptostreptococcaceae</taxon>
        <taxon>Clostridioides</taxon>
    </lineage>
</organism>
<keyword evidence="2" id="KW-0808">Transferase</keyword>
<dbReference type="EMBL" id="UFWD01000002">
    <property type="protein sequence ID" value="SUY83348.1"/>
    <property type="molecule type" value="Genomic_DNA"/>
</dbReference>
<dbReference type="Pfam" id="PF17956">
    <property type="entry name" value="NAPRTase_C"/>
    <property type="match status" value="1"/>
</dbReference>
<sequence length="101" mass="12346">MLHDEVIDESKPLEIFHPTYTWKTKVFTNYKVKELLKPLYIKGRCKYNKKAVLEIKNHVQYELSTIWEQYKRLSKPHIYKVDLSRNLWYLKTQMIDSKKVL</sequence>
<dbReference type="InterPro" id="IPR036068">
    <property type="entry name" value="Nicotinate_pribotase-like_C"/>
</dbReference>
<protein>
    <submittedName>
        <fullName evidence="2">Putative nicotinate phosphribosyltransferase</fullName>
    </submittedName>
</protein>
<dbReference type="InterPro" id="IPR041619">
    <property type="entry name" value="NAPRTase_C"/>
</dbReference>
<feature type="domain" description="Nicotinate phosphoribosyltransferase C-terminal" evidence="1">
    <location>
        <begin position="1"/>
        <end position="91"/>
    </location>
</feature>
<evidence type="ECO:0000259" key="1">
    <source>
        <dbReference type="Pfam" id="PF17956"/>
    </source>
</evidence>
<proteinExistence type="predicted"/>